<feature type="non-terminal residue" evidence="11">
    <location>
        <position position="1"/>
    </location>
</feature>
<keyword evidence="2" id="KW-1003">Cell membrane</keyword>
<evidence type="ECO:0000256" key="1">
    <source>
        <dbReference type="ARBA" id="ARBA00004651"/>
    </source>
</evidence>
<dbReference type="GO" id="GO:0005886">
    <property type="term" value="C:plasma membrane"/>
    <property type="evidence" value="ECO:0007669"/>
    <property type="project" value="UniProtKB-SubCell"/>
</dbReference>
<feature type="transmembrane region" description="Helical" evidence="10">
    <location>
        <begin position="158"/>
        <end position="180"/>
    </location>
</feature>
<protein>
    <recommendedName>
        <fullName evidence="13">7tm 6 domain containing protein</fullName>
    </recommendedName>
</protein>
<feature type="transmembrane region" description="Helical" evidence="10">
    <location>
        <begin position="56"/>
        <end position="75"/>
    </location>
</feature>
<proteinExistence type="predicted"/>
<reference evidence="11 12" key="1">
    <citation type="submission" date="2017-03" db="EMBL/GenBank/DDBJ databases">
        <title>Genome of the blue death feigning beetle - Asbolus verrucosus.</title>
        <authorList>
            <person name="Rider S.D."/>
        </authorList>
    </citation>
    <scope>NUCLEOTIDE SEQUENCE [LARGE SCALE GENOMIC DNA]</scope>
    <source>
        <strain evidence="11">Butters</strain>
        <tissue evidence="11">Head and leg muscle</tissue>
    </source>
</reference>
<dbReference type="OrthoDB" id="6782747at2759"/>
<dbReference type="InterPro" id="IPR004117">
    <property type="entry name" value="7tm6_olfct_rcpt"/>
</dbReference>
<evidence type="ECO:0000256" key="9">
    <source>
        <dbReference type="ARBA" id="ARBA00023224"/>
    </source>
</evidence>
<evidence type="ECO:0000313" key="11">
    <source>
        <dbReference type="EMBL" id="RZB38962.1"/>
    </source>
</evidence>
<evidence type="ECO:0000256" key="10">
    <source>
        <dbReference type="SAM" id="Phobius"/>
    </source>
</evidence>
<dbReference type="GO" id="GO:0004984">
    <property type="term" value="F:olfactory receptor activity"/>
    <property type="evidence" value="ECO:0007669"/>
    <property type="project" value="InterPro"/>
</dbReference>
<evidence type="ECO:0000256" key="5">
    <source>
        <dbReference type="ARBA" id="ARBA00022725"/>
    </source>
</evidence>
<evidence type="ECO:0000313" key="12">
    <source>
        <dbReference type="Proteomes" id="UP000292052"/>
    </source>
</evidence>
<dbReference type="GO" id="GO:0005549">
    <property type="term" value="F:odorant binding"/>
    <property type="evidence" value="ECO:0007669"/>
    <property type="project" value="InterPro"/>
</dbReference>
<feature type="transmembrane region" description="Helical" evidence="10">
    <location>
        <begin position="114"/>
        <end position="133"/>
    </location>
</feature>
<dbReference type="Proteomes" id="UP000292052">
    <property type="component" value="Unassembled WGS sequence"/>
</dbReference>
<evidence type="ECO:0000256" key="8">
    <source>
        <dbReference type="ARBA" id="ARBA00023170"/>
    </source>
</evidence>
<evidence type="ECO:0000256" key="2">
    <source>
        <dbReference type="ARBA" id="ARBA00022475"/>
    </source>
</evidence>
<evidence type="ECO:0000256" key="3">
    <source>
        <dbReference type="ARBA" id="ARBA00022606"/>
    </source>
</evidence>
<feature type="non-terminal residue" evidence="11">
    <location>
        <position position="231"/>
    </location>
</feature>
<keyword evidence="5" id="KW-0552">Olfaction</keyword>
<gene>
    <name evidence="11" type="ORF">BDFB_003436</name>
</gene>
<comment type="subcellular location">
    <subcellularLocation>
        <location evidence="1">Cell membrane</location>
        <topology evidence="1">Multi-pass membrane protein</topology>
    </subcellularLocation>
</comment>
<evidence type="ECO:0008006" key="13">
    <source>
        <dbReference type="Google" id="ProtNLM"/>
    </source>
</evidence>
<keyword evidence="6 10" id="KW-1133">Transmembrane helix</keyword>
<keyword evidence="7 10" id="KW-0472">Membrane</keyword>
<dbReference type="AlphaFoldDB" id="A0A482V1T3"/>
<evidence type="ECO:0000256" key="6">
    <source>
        <dbReference type="ARBA" id="ARBA00022989"/>
    </source>
</evidence>
<dbReference type="EMBL" id="QDEB01132308">
    <property type="protein sequence ID" value="RZB38962.1"/>
    <property type="molecule type" value="Genomic_DNA"/>
</dbReference>
<accession>A0A482V1T3</accession>
<evidence type="ECO:0000256" key="7">
    <source>
        <dbReference type="ARBA" id="ARBA00023136"/>
    </source>
</evidence>
<comment type="caution">
    <text evidence="11">The sequence shown here is derived from an EMBL/GenBank/DDBJ whole genome shotgun (WGS) entry which is preliminary data.</text>
</comment>
<dbReference type="GO" id="GO:0007165">
    <property type="term" value="P:signal transduction"/>
    <property type="evidence" value="ECO:0007669"/>
    <property type="project" value="UniProtKB-KW"/>
</dbReference>
<keyword evidence="3" id="KW-0716">Sensory transduction</keyword>
<sequence>TQDLFIVLRKIFIDYGYHKVTKQINLVCLVFHSVAYLVQVVFILSHMNVELISRYSPMMGMTASGLVVMIVPLILEKDIWVLRKTLLLFAWSLDCAGKEVKLTIRKRSKQVNCFNIYVFIIFFSGTVIMMPFLGDQSELFLCIQTFKYYFGFWSTVPYWLYFGTLPFVVYSSIRHAYVLFYGMLLTRQQITLINEHLERISEDLDEDTETYQVEIGKRLRFCIKQHIAVKM</sequence>
<feature type="transmembrane region" description="Helical" evidence="10">
    <location>
        <begin position="24"/>
        <end position="44"/>
    </location>
</feature>
<dbReference type="PANTHER" id="PTHR21137:SF35">
    <property type="entry name" value="ODORANT RECEPTOR 19A-RELATED"/>
    <property type="match status" value="1"/>
</dbReference>
<dbReference type="PANTHER" id="PTHR21137">
    <property type="entry name" value="ODORANT RECEPTOR"/>
    <property type="match status" value="1"/>
</dbReference>
<organism evidence="11 12">
    <name type="scientific">Asbolus verrucosus</name>
    <name type="common">Desert ironclad beetle</name>
    <dbReference type="NCBI Taxonomy" id="1661398"/>
    <lineage>
        <taxon>Eukaryota</taxon>
        <taxon>Metazoa</taxon>
        <taxon>Ecdysozoa</taxon>
        <taxon>Arthropoda</taxon>
        <taxon>Hexapoda</taxon>
        <taxon>Insecta</taxon>
        <taxon>Pterygota</taxon>
        <taxon>Neoptera</taxon>
        <taxon>Endopterygota</taxon>
        <taxon>Coleoptera</taxon>
        <taxon>Polyphaga</taxon>
        <taxon>Cucujiformia</taxon>
        <taxon>Tenebrionidae</taxon>
        <taxon>Pimeliinae</taxon>
        <taxon>Asbolus</taxon>
    </lineage>
</organism>
<keyword evidence="4 10" id="KW-0812">Transmembrane</keyword>
<evidence type="ECO:0000256" key="4">
    <source>
        <dbReference type="ARBA" id="ARBA00022692"/>
    </source>
</evidence>
<name>A0A482V1T3_ASBVE</name>
<keyword evidence="9" id="KW-0807">Transducer</keyword>
<keyword evidence="8" id="KW-0675">Receptor</keyword>
<keyword evidence="12" id="KW-1185">Reference proteome</keyword>